<organism evidence="1 2">
    <name type="scientific">Gigaspora rosea</name>
    <dbReference type="NCBI Taxonomy" id="44941"/>
    <lineage>
        <taxon>Eukaryota</taxon>
        <taxon>Fungi</taxon>
        <taxon>Fungi incertae sedis</taxon>
        <taxon>Mucoromycota</taxon>
        <taxon>Glomeromycotina</taxon>
        <taxon>Glomeromycetes</taxon>
        <taxon>Diversisporales</taxon>
        <taxon>Gigasporaceae</taxon>
        <taxon>Gigaspora</taxon>
    </lineage>
</organism>
<evidence type="ECO:0000313" key="2">
    <source>
        <dbReference type="Proteomes" id="UP000266673"/>
    </source>
</evidence>
<dbReference type="AlphaFoldDB" id="A0A397VHA4"/>
<dbReference type="EMBL" id="QKWP01000337">
    <property type="protein sequence ID" value="RIB21865.1"/>
    <property type="molecule type" value="Genomic_DNA"/>
</dbReference>
<proteinExistence type="predicted"/>
<reference evidence="1 2" key="1">
    <citation type="submission" date="2018-06" db="EMBL/GenBank/DDBJ databases">
        <title>Comparative genomics reveals the genomic features of Rhizophagus irregularis, R. cerebriforme, R. diaphanum and Gigaspora rosea, and their symbiotic lifestyle signature.</title>
        <authorList>
            <person name="Morin E."/>
            <person name="San Clemente H."/>
            <person name="Chen E.C.H."/>
            <person name="De La Providencia I."/>
            <person name="Hainaut M."/>
            <person name="Kuo A."/>
            <person name="Kohler A."/>
            <person name="Murat C."/>
            <person name="Tang N."/>
            <person name="Roy S."/>
            <person name="Loubradou J."/>
            <person name="Henrissat B."/>
            <person name="Grigoriev I.V."/>
            <person name="Corradi N."/>
            <person name="Roux C."/>
            <person name="Martin F.M."/>
        </authorList>
    </citation>
    <scope>NUCLEOTIDE SEQUENCE [LARGE SCALE GENOMIC DNA]</scope>
    <source>
        <strain evidence="1 2">DAOM 194757</strain>
    </source>
</reference>
<comment type="caution">
    <text evidence="1">The sequence shown here is derived from an EMBL/GenBank/DDBJ whole genome shotgun (WGS) entry which is preliminary data.</text>
</comment>
<protein>
    <submittedName>
        <fullName evidence="1">Uncharacterized protein</fullName>
    </submittedName>
</protein>
<gene>
    <name evidence="1" type="ORF">C2G38_2175430</name>
</gene>
<dbReference type="Proteomes" id="UP000266673">
    <property type="component" value="Unassembled WGS sequence"/>
</dbReference>
<evidence type="ECO:0000313" key="1">
    <source>
        <dbReference type="EMBL" id="RIB21865.1"/>
    </source>
</evidence>
<name>A0A397VHA4_9GLOM</name>
<accession>A0A397VHA4</accession>
<keyword evidence="2" id="KW-1185">Reference proteome</keyword>
<sequence>MLLPYSINIICNKRKSINGNYKYCNRYNTFPVWCQLCDPQKVDQETSGDKNIDDCIKKFQLKATKFKNVIE</sequence>